<keyword evidence="1" id="KW-0812">Transmembrane</keyword>
<dbReference type="OrthoDB" id="1649278at2"/>
<organism evidence="2 3">
    <name type="scientific">Clostridium gasigenes</name>
    <dbReference type="NCBI Taxonomy" id="94869"/>
    <lineage>
        <taxon>Bacteria</taxon>
        <taxon>Bacillati</taxon>
        <taxon>Bacillota</taxon>
        <taxon>Clostridia</taxon>
        <taxon>Eubacteriales</taxon>
        <taxon>Clostridiaceae</taxon>
        <taxon>Clostridium</taxon>
    </lineage>
</organism>
<evidence type="ECO:0000256" key="1">
    <source>
        <dbReference type="SAM" id="Phobius"/>
    </source>
</evidence>
<sequence>MNYYTKKPKIRLKIKHKSFILVIITILILFNSILYFFDKSILPAILQIAETKMTSEATKIINETSLKVYSNDFDYSDIILIEKDNLGNITMVRADTVKLNYLAAQLMLESNKRLEELEELGIKVPVGYITKQSVIYNLGPKVTVRMEQIGNVESHYESIFESAGINQTRHKIYLNVKMKLKVIVPLNIKEIEVTSQIPISETIIVGQIPDTSIDLGNNKK</sequence>
<proteinExistence type="predicted"/>
<dbReference type="STRING" id="94869.SAMN04488529_101521"/>
<evidence type="ECO:0000313" key="2">
    <source>
        <dbReference type="EMBL" id="SDO82047.1"/>
    </source>
</evidence>
<dbReference type="RefSeq" id="WP_089965482.1">
    <property type="nucleotide sequence ID" value="NZ_FNJM01000001.1"/>
</dbReference>
<gene>
    <name evidence="2" type="ORF">SAMN04488529_101521</name>
</gene>
<keyword evidence="3" id="KW-1185">Reference proteome</keyword>
<protein>
    <submittedName>
        <fullName evidence="2">Sporulation protein YunB</fullName>
    </submittedName>
</protein>
<reference evidence="2 3" key="1">
    <citation type="submission" date="2016-10" db="EMBL/GenBank/DDBJ databases">
        <authorList>
            <person name="de Groot N.N."/>
        </authorList>
    </citation>
    <scope>NUCLEOTIDE SEQUENCE [LARGE SCALE GENOMIC DNA]</scope>
    <source>
        <strain evidence="2 3">DSM 12272</strain>
    </source>
</reference>
<dbReference type="Pfam" id="PF09560">
    <property type="entry name" value="Spore_YunB"/>
    <property type="match status" value="1"/>
</dbReference>
<evidence type="ECO:0000313" key="3">
    <source>
        <dbReference type="Proteomes" id="UP000198597"/>
    </source>
</evidence>
<dbReference type="PIRSF" id="PIRSF021383">
    <property type="entry name" value="YunB"/>
    <property type="match status" value="1"/>
</dbReference>
<keyword evidence="1" id="KW-0472">Membrane</keyword>
<name>A0A1H0MNT8_9CLOT</name>
<dbReference type="Proteomes" id="UP000198597">
    <property type="component" value="Unassembled WGS sequence"/>
</dbReference>
<dbReference type="NCBIfam" id="TIGR02832">
    <property type="entry name" value="spo_yunB"/>
    <property type="match status" value="1"/>
</dbReference>
<feature type="transmembrane region" description="Helical" evidence="1">
    <location>
        <begin position="20"/>
        <end position="37"/>
    </location>
</feature>
<keyword evidence="1" id="KW-1133">Transmembrane helix</keyword>
<dbReference type="InterPro" id="IPR014197">
    <property type="entry name" value="Sporulation_prot_YunB"/>
</dbReference>
<dbReference type="AlphaFoldDB" id="A0A1H0MNT8"/>
<dbReference type="EMBL" id="FNJM01000001">
    <property type="protein sequence ID" value="SDO82047.1"/>
    <property type="molecule type" value="Genomic_DNA"/>
</dbReference>
<accession>A0A1H0MNT8</accession>